<sequence length="99" mass="10679">MDDKFRMRLYALTCVVCIAWLAQSISSDLNDGTLATAPSIILIVCIVGAIAYTGFSAAQLWMISDKHEDGDEEDDFGGDDVDESENSSESDGIKLVNAL</sequence>
<keyword evidence="2" id="KW-0812">Transmembrane</keyword>
<dbReference type="RefSeq" id="WP_003835670.1">
    <property type="nucleotide sequence ID" value="NZ_ABXY01000017.1"/>
</dbReference>
<feature type="transmembrane region" description="Helical" evidence="2">
    <location>
        <begin position="34"/>
        <end position="55"/>
    </location>
</feature>
<organism evidence="3 4">
    <name type="scientific">Bifidobacterium catenulatum DSM 16992 = JCM 1194 = LMG 11043</name>
    <dbReference type="NCBI Taxonomy" id="566552"/>
    <lineage>
        <taxon>Bacteria</taxon>
        <taxon>Bacillati</taxon>
        <taxon>Actinomycetota</taxon>
        <taxon>Actinomycetes</taxon>
        <taxon>Bifidobacteriales</taxon>
        <taxon>Bifidobacteriaceae</taxon>
        <taxon>Bifidobacterium</taxon>
    </lineage>
</organism>
<dbReference type="EMBL" id="AP012325">
    <property type="protein sequence ID" value="BAR01382.1"/>
    <property type="molecule type" value="Genomic_DNA"/>
</dbReference>
<evidence type="ECO:0008006" key="5">
    <source>
        <dbReference type="Google" id="ProtNLM"/>
    </source>
</evidence>
<feature type="region of interest" description="Disordered" evidence="1">
    <location>
        <begin position="69"/>
        <end position="99"/>
    </location>
</feature>
<dbReference type="Proteomes" id="UP000035061">
    <property type="component" value="Chromosome"/>
</dbReference>
<keyword evidence="2" id="KW-0472">Membrane</keyword>
<keyword evidence="2" id="KW-1133">Transmembrane helix</keyword>
<evidence type="ECO:0000256" key="1">
    <source>
        <dbReference type="SAM" id="MobiDB-lite"/>
    </source>
</evidence>
<proteinExistence type="predicted"/>
<evidence type="ECO:0000313" key="3">
    <source>
        <dbReference type="EMBL" id="BAR01382.1"/>
    </source>
</evidence>
<dbReference type="GeneID" id="69054145"/>
<protein>
    <recommendedName>
        <fullName evidence="5">Dolichol-phosphate mannosyltransferase subunit 3</fullName>
    </recommendedName>
</protein>
<accession>A0ABN5V214</accession>
<feature type="compositionally biased region" description="Acidic residues" evidence="1">
    <location>
        <begin position="70"/>
        <end position="88"/>
    </location>
</feature>
<gene>
    <name evidence="3" type="ORF">BBCT_0414</name>
</gene>
<reference evidence="3 4" key="1">
    <citation type="submission" date="2012-02" db="EMBL/GenBank/DDBJ databases">
        <title>Complete genome sequence of Bifidobacterium catenulatum JCM 1194.</title>
        <authorList>
            <person name="Toh H."/>
            <person name="Oshima K."/>
            <person name="Morita H."/>
            <person name="Hattori M."/>
        </authorList>
    </citation>
    <scope>NUCLEOTIDE SEQUENCE [LARGE SCALE GENOMIC DNA]</scope>
    <source>
        <strain evidence="3 4">JCM 1194</strain>
    </source>
</reference>
<evidence type="ECO:0000313" key="4">
    <source>
        <dbReference type="Proteomes" id="UP000035061"/>
    </source>
</evidence>
<keyword evidence="4" id="KW-1185">Reference proteome</keyword>
<evidence type="ECO:0000256" key="2">
    <source>
        <dbReference type="SAM" id="Phobius"/>
    </source>
</evidence>
<name>A0ABN5V214_9BIFI</name>